<dbReference type="PATRIC" id="fig|634113.3.peg.380"/>
<dbReference type="KEGG" id="asy:AUT07_00395"/>
<reference evidence="7 8" key="1">
    <citation type="submission" date="2016-01" db="EMBL/GenBank/DDBJ databases">
        <title>Genome sequence of Ca. Arsenophonus lipopteni, the exclusive symbiont of a blood sucking fly Lipoptena cervi (Diptera: Hippoboscidae).</title>
        <authorList>
            <person name="Novakova E."/>
            <person name="Hypsa V."/>
            <person name="Nguyen P."/>
            <person name="Husnik F."/>
            <person name="Darby A.C."/>
        </authorList>
    </citation>
    <scope>NUCLEOTIDE SEQUENCE [LARGE SCALE GENOMIC DNA]</scope>
    <source>
        <strain evidence="7 8">CB</strain>
    </source>
</reference>
<evidence type="ECO:0000313" key="7">
    <source>
        <dbReference type="EMBL" id="AMA64968.1"/>
    </source>
</evidence>
<dbReference type="GO" id="GO:0043165">
    <property type="term" value="P:Gram-negative-bacterium-type cell outer membrane assembly"/>
    <property type="evidence" value="ECO:0007669"/>
    <property type="project" value="UniProtKB-UniRule"/>
</dbReference>
<organism evidence="7 8">
    <name type="scientific">Candidatus Arsenophonus lipoptenae</name>
    <dbReference type="NCBI Taxonomy" id="634113"/>
    <lineage>
        <taxon>Bacteria</taxon>
        <taxon>Pseudomonadati</taxon>
        <taxon>Pseudomonadota</taxon>
        <taxon>Gammaproteobacteria</taxon>
        <taxon>Enterobacterales</taxon>
        <taxon>Morganellaceae</taxon>
        <taxon>Arsenophonus</taxon>
    </lineage>
</organism>
<comment type="subunit">
    <text evidence="4">Component of the lipopolysaccharide transport and assembly complex. Interacts with LptE and LptA.</text>
</comment>
<dbReference type="EMBL" id="CP013920">
    <property type="protein sequence ID" value="AMA64968.1"/>
    <property type="molecule type" value="Genomic_DNA"/>
</dbReference>
<evidence type="ECO:0000259" key="5">
    <source>
        <dbReference type="Pfam" id="PF03968"/>
    </source>
</evidence>
<dbReference type="AlphaFoldDB" id="A0A0X9VV75"/>
<dbReference type="OrthoDB" id="9760225at2"/>
<evidence type="ECO:0000256" key="1">
    <source>
        <dbReference type="ARBA" id="ARBA00022729"/>
    </source>
</evidence>
<dbReference type="STRING" id="634113.AUT07_00395"/>
<protein>
    <recommendedName>
        <fullName evidence="4">LPS-assembly protein LptD</fullName>
    </recommendedName>
</protein>
<evidence type="ECO:0000256" key="2">
    <source>
        <dbReference type="ARBA" id="ARBA00023136"/>
    </source>
</evidence>
<dbReference type="PANTHER" id="PTHR30189">
    <property type="entry name" value="LPS-ASSEMBLY PROTEIN"/>
    <property type="match status" value="1"/>
</dbReference>
<feature type="domain" description="Organic solvent tolerance-like N-terminal" evidence="5">
    <location>
        <begin position="52"/>
        <end position="192"/>
    </location>
</feature>
<dbReference type="Pfam" id="PF04453">
    <property type="entry name" value="LptD"/>
    <property type="match status" value="1"/>
</dbReference>
<name>A0A0X9VV75_9GAMM</name>
<dbReference type="GO" id="GO:0009279">
    <property type="term" value="C:cell outer membrane"/>
    <property type="evidence" value="ECO:0007669"/>
    <property type="project" value="UniProtKB-SubCell"/>
</dbReference>
<dbReference type="Proteomes" id="UP000069926">
    <property type="component" value="Chromosome"/>
</dbReference>
<dbReference type="Pfam" id="PF03968">
    <property type="entry name" value="LptD_N"/>
    <property type="match status" value="1"/>
</dbReference>
<dbReference type="GO" id="GO:0015920">
    <property type="term" value="P:lipopolysaccharide transport"/>
    <property type="evidence" value="ECO:0007669"/>
    <property type="project" value="InterPro"/>
</dbReference>
<dbReference type="InterPro" id="IPR007543">
    <property type="entry name" value="LptD_C"/>
</dbReference>
<comment type="caution">
    <text evidence="4">Lacks conserved residue(s) required for the propagation of feature annotation.</text>
</comment>
<dbReference type="HAMAP" id="MF_01411">
    <property type="entry name" value="LPS_assembly_LptD"/>
    <property type="match status" value="1"/>
</dbReference>
<comment type="function">
    <text evidence="4">Together with LptE, is involved in the assembly of lipopolysaccharide (LPS) at the surface of the outer membrane.</text>
</comment>
<comment type="similarity">
    <text evidence="4">Belongs to the LptD family.</text>
</comment>
<dbReference type="GO" id="GO:1990351">
    <property type="term" value="C:transporter complex"/>
    <property type="evidence" value="ECO:0007669"/>
    <property type="project" value="TreeGrafter"/>
</dbReference>
<keyword evidence="3 4" id="KW-0998">Cell outer membrane</keyword>
<accession>A0A0X9VV75</accession>
<evidence type="ECO:0000259" key="6">
    <source>
        <dbReference type="Pfam" id="PF04453"/>
    </source>
</evidence>
<evidence type="ECO:0000256" key="4">
    <source>
        <dbReference type="HAMAP-Rule" id="MF_01411"/>
    </source>
</evidence>
<comment type="subcellular location">
    <subcellularLocation>
        <location evidence="4">Cell outer membrane</location>
    </subcellularLocation>
</comment>
<dbReference type="PANTHER" id="PTHR30189:SF1">
    <property type="entry name" value="LPS-ASSEMBLY PROTEIN LPTD"/>
    <property type="match status" value="1"/>
</dbReference>
<keyword evidence="2 4" id="KW-0472">Membrane</keyword>
<dbReference type="InterPro" id="IPR005653">
    <property type="entry name" value="OstA-like_N"/>
</dbReference>
<dbReference type="NCBIfam" id="NF002997">
    <property type="entry name" value="PRK03761.1"/>
    <property type="match status" value="1"/>
</dbReference>
<dbReference type="Gene3D" id="2.60.450.10">
    <property type="entry name" value="Lipopolysaccharide (LPS) transport protein A like domain"/>
    <property type="match status" value="1"/>
</dbReference>
<keyword evidence="8" id="KW-1185">Reference proteome</keyword>
<dbReference type="InterPro" id="IPR020889">
    <property type="entry name" value="LipoPS_assembly_LptD"/>
</dbReference>
<dbReference type="InterPro" id="IPR050218">
    <property type="entry name" value="LptD"/>
</dbReference>
<proteinExistence type="inferred from homology"/>
<evidence type="ECO:0000313" key="8">
    <source>
        <dbReference type="Proteomes" id="UP000069926"/>
    </source>
</evidence>
<evidence type="ECO:0000256" key="3">
    <source>
        <dbReference type="ARBA" id="ARBA00023237"/>
    </source>
</evidence>
<sequence length="782" mass="91794">MIKNHLTLFAILIGIIIHSKNTYSKLTEQCLLGIPIYTKPIVKDNLNNLPIYINAKKMTSNNTNVIEYEGNVDIQQGNHTINANKVLLTKEKTTNRKILRKITATGNVSYDNSQIILTGSKAWFDFNNQNIDVEKGEYLMIGRQGRGYADKIKLRMKNRYTILEKGMFTTCLPGNNSWSIIGSKFVLDREEQLTKIWNAYFRIANVPIFYIPYLQLPTGTTKHSGFLLPNGSYSRGVGLNFILPFYWKIKPNYDLTITPQFMTFRGIKLNNEFRYITPAGDGIVSIDWLPRDRSYIKNKKNGKYPNRESNGRWLLYWYHSGILNQIWCFDIDYTKVSDSKYFTDFASKYGKSTDGYITQKFSFGYDKANLNISLTYKQFQLFVHSLNNKNKNYKIEPQLDINYYNNNLNLFNFNTYIQAMRIISIKSTNPNVTRLHVEPEFNLPLSNGWININNKIKVMATYYNQNIDNTIVNSQLKKNVVRILPLISSEIKLLFKRNILMQKYYLQTLKPRIQYLYIPYRDQNNINNYDSSLLHTDYNGLFRHLIYSGLDRIASANQLTTGITMSIYDDTLNEWFNFSIGQKYYFTNSKNKDGFLPFKEKVNNGSLLWVGDIYLRLTNNWLLRGGLQYSRRFNDITMGNILTEYHRGFNKLIQLNYRFVDYNYIKDTIKTQRIFQKEISQIGAIINWPLGCNWDFCASYYHDIYKNQPVSRLIGIQYKTCCWSINIGYERKIVDWQQKTCLSSYDNRWSINVELNGLNNNHHWESKKMLSSGIIPYQGYFE</sequence>
<feature type="domain" description="LptD C-terminal" evidence="6">
    <location>
        <begin position="312"/>
        <end position="694"/>
    </location>
</feature>
<dbReference type="RefSeq" id="WP_066283495.1">
    <property type="nucleotide sequence ID" value="NZ_CP013920.1"/>
</dbReference>
<gene>
    <name evidence="4 7" type="primary">lptD</name>
    <name evidence="7" type="ORF">AUT07_00395</name>
</gene>
<keyword evidence="1 4" id="KW-0732">Signal</keyword>